<reference evidence="5" key="1">
    <citation type="journal article" date="2017" name="bioRxiv">
        <title>Comparative analysis of the genomes of Stylophora pistillata and Acropora digitifera provides evidence for extensive differences between species of corals.</title>
        <authorList>
            <person name="Voolstra C.R."/>
            <person name="Li Y."/>
            <person name="Liew Y.J."/>
            <person name="Baumgarten S."/>
            <person name="Zoccola D."/>
            <person name="Flot J.-F."/>
            <person name="Tambutte S."/>
            <person name="Allemand D."/>
            <person name="Aranda M."/>
        </authorList>
    </citation>
    <scope>NUCLEOTIDE SEQUENCE [LARGE SCALE GENOMIC DNA]</scope>
</reference>
<feature type="region of interest" description="Disordered" evidence="2">
    <location>
        <begin position="1"/>
        <end position="85"/>
    </location>
</feature>
<comment type="caution">
    <text evidence="4">The sequence shown here is derived from an EMBL/GenBank/DDBJ whole genome shotgun (WGS) entry which is preliminary data.</text>
</comment>
<evidence type="ECO:0000313" key="5">
    <source>
        <dbReference type="Proteomes" id="UP000225706"/>
    </source>
</evidence>
<feature type="domain" description="F5/8 type C" evidence="3">
    <location>
        <begin position="95"/>
        <end position="246"/>
    </location>
</feature>
<dbReference type="OrthoDB" id="6132182at2759"/>
<organism evidence="4 5">
    <name type="scientific">Stylophora pistillata</name>
    <name type="common">Smooth cauliflower coral</name>
    <dbReference type="NCBI Taxonomy" id="50429"/>
    <lineage>
        <taxon>Eukaryota</taxon>
        <taxon>Metazoa</taxon>
        <taxon>Cnidaria</taxon>
        <taxon>Anthozoa</taxon>
        <taxon>Hexacorallia</taxon>
        <taxon>Scleractinia</taxon>
        <taxon>Astrocoeniina</taxon>
        <taxon>Pocilloporidae</taxon>
        <taxon>Stylophora</taxon>
    </lineage>
</organism>
<dbReference type="InterPro" id="IPR000421">
    <property type="entry name" value="FA58C"/>
</dbReference>
<dbReference type="PROSITE" id="PS50022">
    <property type="entry name" value="FA58C_3"/>
    <property type="match status" value="1"/>
</dbReference>
<dbReference type="Proteomes" id="UP000225706">
    <property type="component" value="Unassembled WGS sequence"/>
</dbReference>
<feature type="compositionally biased region" description="Basic and acidic residues" evidence="2">
    <location>
        <begin position="114"/>
        <end position="124"/>
    </location>
</feature>
<dbReference type="InterPro" id="IPR008979">
    <property type="entry name" value="Galactose-bd-like_sf"/>
</dbReference>
<evidence type="ECO:0000256" key="2">
    <source>
        <dbReference type="SAM" id="MobiDB-lite"/>
    </source>
</evidence>
<name>A0A2B4RZZ8_STYPI</name>
<dbReference type="Pfam" id="PF00754">
    <property type="entry name" value="F5_F8_type_C"/>
    <property type="match status" value="1"/>
</dbReference>
<dbReference type="SUPFAM" id="SSF49785">
    <property type="entry name" value="Galactose-binding domain-like"/>
    <property type="match status" value="1"/>
</dbReference>
<evidence type="ECO:0000256" key="1">
    <source>
        <dbReference type="ARBA" id="ARBA00006175"/>
    </source>
</evidence>
<comment type="similarity">
    <text evidence="1">Belongs to the MIP/aquaporin (TC 1.A.8) family.</text>
</comment>
<feature type="compositionally biased region" description="Low complexity" evidence="2">
    <location>
        <begin position="55"/>
        <end position="74"/>
    </location>
</feature>
<dbReference type="PROSITE" id="PS01285">
    <property type="entry name" value="FA58C_1"/>
    <property type="match status" value="1"/>
</dbReference>
<feature type="compositionally biased region" description="Pro residues" evidence="2">
    <location>
        <begin position="36"/>
        <end position="54"/>
    </location>
</feature>
<evidence type="ECO:0000313" key="4">
    <source>
        <dbReference type="EMBL" id="PFX22130.1"/>
    </source>
</evidence>
<proteinExistence type="inferred from homology"/>
<dbReference type="InterPro" id="IPR022357">
    <property type="entry name" value="MIP_CS"/>
</dbReference>
<dbReference type="PANTHER" id="PTHR24543">
    <property type="entry name" value="MULTICOPPER OXIDASE-RELATED"/>
    <property type="match status" value="1"/>
</dbReference>
<sequence length="285" mass="31849">MRTFIPIGLNPLTTLPPKQKLLQTSAPTEKLQPAPQLKPQPVPQPKPQPVPQPKPQTQTQPQTQPGQPQAPLPQSGIVVHGSPDPKNCANGYEVVTLSDYQLDASSSYAEGDTEADKTQSRIDHMPSMGKVNNTKGRGAWCVDHAKALAKDRNQYLQLNLGTPTTIGMVETQGQYYYPNFVTKFSLNCSVDGVNWFGYGKILDGNYDSNSRVDNHLNPAISVSYVRFLPVESSTDDVCMRVAVFRCRAWADKWANATRKSKIEKAERKNRHDKPERHRKGLHEKY</sequence>
<keyword evidence="5" id="KW-1185">Reference proteome</keyword>
<evidence type="ECO:0000259" key="3">
    <source>
        <dbReference type="PROSITE" id="PS50022"/>
    </source>
</evidence>
<dbReference type="EMBL" id="LSMT01000250">
    <property type="protein sequence ID" value="PFX22130.1"/>
    <property type="molecule type" value="Genomic_DNA"/>
</dbReference>
<accession>A0A2B4RZZ8</accession>
<dbReference type="AlphaFoldDB" id="A0A2B4RZZ8"/>
<feature type="compositionally biased region" description="Low complexity" evidence="2">
    <location>
        <begin position="11"/>
        <end position="24"/>
    </location>
</feature>
<feature type="region of interest" description="Disordered" evidence="2">
    <location>
        <begin position="259"/>
        <end position="285"/>
    </location>
</feature>
<dbReference type="PROSITE" id="PS00221">
    <property type="entry name" value="MIP"/>
    <property type="match status" value="1"/>
</dbReference>
<gene>
    <name evidence="4" type="primary">DDR2</name>
    <name evidence="4" type="ORF">AWC38_SpisGene13357</name>
</gene>
<protein>
    <submittedName>
        <fullName evidence="4">Discoidin domain-containing receptor 2</fullName>
    </submittedName>
</protein>
<feature type="compositionally biased region" description="Basic residues" evidence="2">
    <location>
        <begin position="267"/>
        <end position="285"/>
    </location>
</feature>
<dbReference type="Gene3D" id="2.60.120.260">
    <property type="entry name" value="Galactose-binding domain-like"/>
    <property type="match status" value="1"/>
</dbReference>
<feature type="region of interest" description="Disordered" evidence="2">
    <location>
        <begin position="106"/>
        <end position="130"/>
    </location>
</feature>
<keyword evidence="4" id="KW-0675">Receptor</keyword>